<comment type="caution">
    <text evidence="1">The sequence shown here is derived from an EMBL/GenBank/DDBJ whole genome shotgun (WGS) entry which is preliminary data.</text>
</comment>
<organism evidence="1 2">
    <name type="scientific">Mycena rosella</name>
    <name type="common">Pink bonnet</name>
    <name type="synonym">Agaricus rosellus</name>
    <dbReference type="NCBI Taxonomy" id="1033263"/>
    <lineage>
        <taxon>Eukaryota</taxon>
        <taxon>Fungi</taxon>
        <taxon>Dikarya</taxon>
        <taxon>Basidiomycota</taxon>
        <taxon>Agaricomycotina</taxon>
        <taxon>Agaricomycetes</taxon>
        <taxon>Agaricomycetidae</taxon>
        <taxon>Agaricales</taxon>
        <taxon>Marasmiineae</taxon>
        <taxon>Mycenaceae</taxon>
        <taxon>Mycena</taxon>
    </lineage>
</organism>
<proteinExistence type="predicted"/>
<reference evidence="1" key="1">
    <citation type="submission" date="2023-03" db="EMBL/GenBank/DDBJ databases">
        <title>Massive genome expansion in bonnet fungi (Mycena s.s.) driven by repeated elements and novel gene families across ecological guilds.</title>
        <authorList>
            <consortium name="Lawrence Berkeley National Laboratory"/>
            <person name="Harder C.B."/>
            <person name="Miyauchi S."/>
            <person name="Viragh M."/>
            <person name="Kuo A."/>
            <person name="Thoen E."/>
            <person name="Andreopoulos B."/>
            <person name="Lu D."/>
            <person name="Skrede I."/>
            <person name="Drula E."/>
            <person name="Henrissat B."/>
            <person name="Morin E."/>
            <person name="Kohler A."/>
            <person name="Barry K."/>
            <person name="LaButti K."/>
            <person name="Morin E."/>
            <person name="Salamov A."/>
            <person name="Lipzen A."/>
            <person name="Mereny Z."/>
            <person name="Hegedus B."/>
            <person name="Baldrian P."/>
            <person name="Stursova M."/>
            <person name="Weitz H."/>
            <person name="Taylor A."/>
            <person name="Grigoriev I.V."/>
            <person name="Nagy L.G."/>
            <person name="Martin F."/>
            <person name="Kauserud H."/>
        </authorList>
    </citation>
    <scope>NUCLEOTIDE SEQUENCE</scope>
    <source>
        <strain evidence="1">CBHHK067</strain>
    </source>
</reference>
<dbReference type="EMBL" id="JARKIE010000191">
    <property type="protein sequence ID" value="KAJ7668935.1"/>
    <property type="molecule type" value="Genomic_DNA"/>
</dbReference>
<evidence type="ECO:0000313" key="1">
    <source>
        <dbReference type="EMBL" id="KAJ7668935.1"/>
    </source>
</evidence>
<dbReference type="AlphaFoldDB" id="A0AAD7CXZ2"/>
<keyword evidence="2" id="KW-1185">Reference proteome</keyword>
<dbReference type="Proteomes" id="UP001221757">
    <property type="component" value="Unassembled WGS sequence"/>
</dbReference>
<protein>
    <submittedName>
        <fullName evidence="1">Uncharacterized protein</fullName>
    </submittedName>
</protein>
<name>A0AAD7CXZ2_MYCRO</name>
<accession>A0AAD7CXZ2</accession>
<evidence type="ECO:0000313" key="2">
    <source>
        <dbReference type="Proteomes" id="UP001221757"/>
    </source>
</evidence>
<sequence length="279" mass="31012">MITISTRNGDRYGYGYKYAGKGADEGADEPRWTWGAYTVQRDVLYPITELIELSACIRLTLYSLCIQAEVAHENARHKAQLFEGSNDIPTAKFESTESWEVQDDYQSRWCGVDACNCREDTVDLHAQEGPFDSGAGHHLGLSNLLGARDGIPAPTIRVHKTKARTWLHRKFESTKPTPVVEAHYESRWHAANPAIEHPFIDAGGRRSTRGRDKESGFATLLSQRANYSGAVNSRAQNQVSVKAIRSPAGGRYTPAFNEHREDPFDSGVGHTAAIYGLFE</sequence>
<gene>
    <name evidence="1" type="ORF">B0H17DRAFT_1142313</name>
</gene>